<evidence type="ECO:0000313" key="3">
    <source>
        <dbReference type="Proteomes" id="UP001206895"/>
    </source>
</evidence>
<feature type="transmembrane region" description="Helical" evidence="1">
    <location>
        <begin position="114"/>
        <end position="138"/>
    </location>
</feature>
<evidence type="ECO:0000313" key="2">
    <source>
        <dbReference type="EMBL" id="MCP2176909.1"/>
    </source>
</evidence>
<protein>
    <recommendedName>
        <fullName evidence="4">DUF2567 domain-containing protein</fullName>
    </recommendedName>
</protein>
<sequence length="221" mass="21656">MTAGPDFLAPGPGPDGPVADAAPIVDRIDVRRLLRLAVFAVLGVAVVGLIGGILWGLVVPGVTGVVVAPGRAGALGADTGHRFDAVAVFACISFVAGAIGGVGAWWIRPLRGSAGALSVAVGAVVGAAVAAWIGGLIAGARHPGVGDTAVGQFFTSAPSLRLGGAAVDPAGGFAFSWAILVIAPMGALLTYLVMLLVVRRADLGVETSGRGPQGGELVGDA</sequence>
<gene>
    <name evidence="2" type="ORF">LX13_002737</name>
</gene>
<keyword evidence="3" id="KW-1185">Reference proteome</keyword>
<feature type="transmembrane region" description="Helical" evidence="1">
    <location>
        <begin position="174"/>
        <end position="198"/>
    </location>
</feature>
<keyword evidence="1" id="KW-0812">Transmembrane</keyword>
<reference evidence="2 3" key="1">
    <citation type="submission" date="2022-06" db="EMBL/GenBank/DDBJ databases">
        <title>Genomic Encyclopedia of Archaeal and Bacterial Type Strains, Phase II (KMG-II): from individual species to whole genera.</title>
        <authorList>
            <person name="Goeker M."/>
        </authorList>
    </citation>
    <scope>NUCLEOTIDE SEQUENCE [LARGE SCALE GENOMIC DNA]</scope>
    <source>
        <strain evidence="2 3">DSM 44693</strain>
    </source>
</reference>
<name>A0ABT1HFA5_9NOCA</name>
<accession>A0ABT1HFA5</accession>
<evidence type="ECO:0000256" key="1">
    <source>
        <dbReference type="SAM" id="Phobius"/>
    </source>
</evidence>
<dbReference type="Pfam" id="PF10821">
    <property type="entry name" value="DUF2567"/>
    <property type="match status" value="1"/>
</dbReference>
<keyword evidence="1" id="KW-1133">Transmembrane helix</keyword>
<organism evidence="2 3">
    <name type="scientific">Williamsia maris</name>
    <dbReference type="NCBI Taxonomy" id="72806"/>
    <lineage>
        <taxon>Bacteria</taxon>
        <taxon>Bacillati</taxon>
        <taxon>Actinomycetota</taxon>
        <taxon>Actinomycetes</taxon>
        <taxon>Mycobacteriales</taxon>
        <taxon>Nocardiaceae</taxon>
        <taxon>Williamsia</taxon>
    </lineage>
</organism>
<feature type="transmembrane region" description="Helical" evidence="1">
    <location>
        <begin position="85"/>
        <end position="107"/>
    </location>
</feature>
<evidence type="ECO:0008006" key="4">
    <source>
        <dbReference type="Google" id="ProtNLM"/>
    </source>
</evidence>
<comment type="caution">
    <text evidence="2">The sequence shown here is derived from an EMBL/GenBank/DDBJ whole genome shotgun (WGS) entry which is preliminary data.</text>
</comment>
<proteinExistence type="predicted"/>
<dbReference type="RefSeq" id="WP_253661921.1">
    <property type="nucleotide sequence ID" value="NZ_BAAAJQ010000001.1"/>
</dbReference>
<dbReference type="EMBL" id="JAMTCJ010000003">
    <property type="protein sequence ID" value="MCP2176909.1"/>
    <property type="molecule type" value="Genomic_DNA"/>
</dbReference>
<feature type="transmembrane region" description="Helical" evidence="1">
    <location>
        <begin position="36"/>
        <end position="58"/>
    </location>
</feature>
<keyword evidence="1" id="KW-0472">Membrane</keyword>
<dbReference type="InterPro" id="IPR021213">
    <property type="entry name" value="DUF2567"/>
</dbReference>
<dbReference type="Proteomes" id="UP001206895">
    <property type="component" value="Unassembled WGS sequence"/>
</dbReference>